<reference evidence="3 4" key="1">
    <citation type="submission" date="2023-11" db="EMBL/GenBank/DDBJ databases">
        <title>Draft genome sequence of Microbacterium arthrosphaerae JCM 30492.</title>
        <authorList>
            <person name="Zhang G."/>
            <person name="Ding Y."/>
        </authorList>
    </citation>
    <scope>NUCLEOTIDE SEQUENCE [LARGE SCALE GENOMIC DNA]</scope>
    <source>
        <strain evidence="3 4">JCM 30492</strain>
    </source>
</reference>
<dbReference type="EMBL" id="JAWQEV010000001">
    <property type="protein sequence ID" value="MDW4571436.1"/>
    <property type="molecule type" value="Genomic_DNA"/>
</dbReference>
<dbReference type="Proteomes" id="UP001283109">
    <property type="component" value="Unassembled WGS sequence"/>
</dbReference>
<evidence type="ECO:0000259" key="2">
    <source>
        <dbReference type="Pfam" id="PF04480"/>
    </source>
</evidence>
<dbReference type="InterPro" id="IPR007569">
    <property type="entry name" value="DUF559"/>
</dbReference>
<dbReference type="Gene3D" id="3.40.960.10">
    <property type="entry name" value="VSR Endonuclease"/>
    <property type="match status" value="1"/>
</dbReference>
<feature type="compositionally biased region" description="Basic and acidic residues" evidence="1">
    <location>
        <begin position="50"/>
        <end position="61"/>
    </location>
</feature>
<gene>
    <name evidence="3" type="ORF">R8Z58_01440</name>
</gene>
<organism evidence="3 4">
    <name type="scientific">Microbacterium arthrosphaerae</name>
    <dbReference type="NCBI Taxonomy" id="792652"/>
    <lineage>
        <taxon>Bacteria</taxon>
        <taxon>Bacillati</taxon>
        <taxon>Actinomycetota</taxon>
        <taxon>Actinomycetes</taxon>
        <taxon>Micrococcales</taxon>
        <taxon>Microbacteriaceae</taxon>
        <taxon>Microbacterium</taxon>
    </lineage>
</organism>
<protein>
    <submittedName>
        <fullName evidence="3">Type IV toxin-antitoxin system AbiEi family antitoxin domain-containing protein</fullName>
    </submittedName>
</protein>
<accession>A0ABU4GWI7</accession>
<evidence type="ECO:0000256" key="1">
    <source>
        <dbReference type="SAM" id="MobiDB-lite"/>
    </source>
</evidence>
<proteinExistence type="predicted"/>
<dbReference type="InterPro" id="IPR011335">
    <property type="entry name" value="Restrct_endonuc-II-like"/>
</dbReference>
<keyword evidence="4" id="KW-1185">Reference proteome</keyword>
<name>A0ABU4GWI7_9MICO</name>
<dbReference type="RefSeq" id="WP_318351977.1">
    <property type="nucleotide sequence ID" value="NZ_JAWQEV010000001.1"/>
</dbReference>
<dbReference type="Pfam" id="PF04480">
    <property type="entry name" value="DUF559"/>
    <property type="match status" value="1"/>
</dbReference>
<evidence type="ECO:0000313" key="4">
    <source>
        <dbReference type="Proteomes" id="UP001283109"/>
    </source>
</evidence>
<feature type="compositionally biased region" description="Basic residues" evidence="1">
    <location>
        <begin position="40"/>
        <end position="49"/>
    </location>
</feature>
<feature type="domain" description="DUF559" evidence="2">
    <location>
        <begin position="256"/>
        <end position="329"/>
    </location>
</feature>
<feature type="region of interest" description="Disordered" evidence="1">
    <location>
        <begin position="29"/>
        <end position="62"/>
    </location>
</feature>
<dbReference type="SUPFAM" id="SSF52980">
    <property type="entry name" value="Restriction endonuclease-like"/>
    <property type="match status" value="1"/>
</dbReference>
<sequence>MGSTGDPALCREPTAISLLPDAALPVELPPQTAGWTPRPRLLRSHRRSDRGHASDRHHPDMTDPIAELIARGGVARAISILEAGVSRYAIAAAVSAGHIYRPRKGWLAVPDADPYLLAAARAGVVLTCVTMAQRLGLWVLAHEGPHVGAAPNASRLNLQNPDATVHWGKPVQPRPAGALEDGILNTLVMVAGCQPHEIALAIWESALNQRMVEKGELARLPLTGSSCRLLEEATPFADSGLETIFRTRLRWLRHPIRAQIWIHGHRADFLIGDRLVVQIDGGHHVGAQRAEDVAHDAALMLLGYHVIRVTYPQVIDRWHEVQDLIMRAVAQGLHRAA</sequence>
<comment type="caution">
    <text evidence="3">The sequence shown here is derived from an EMBL/GenBank/DDBJ whole genome shotgun (WGS) entry which is preliminary data.</text>
</comment>
<evidence type="ECO:0000313" key="3">
    <source>
        <dbReference type="EMBL" id="MDW4571436.1"/>
    </source>
</evidence>